<feature type="domain" description="TRAM" evidence="14">
    <location>
        <begin position="366"/>
        <end position="425"/>
    </location>
</feature>
<dbReference type="InterPro" id="IPR002792">
    <property type="entry name" value="TRAM_dom"/>
</dbReference>
<evidence type="ECO:0000256" key="7">
    <source>
        <dbReference type="ARBA" id="ARBA00022723"/>
    </source>
</evidence>
<dbReference type="Gene3D" id="2.40.50.140">
    <property type="entry name" value="Nucleic acid-binding proteins"/>
    <property type="match status" value="1"/>
</dbReference>
<evidence type="ECO:0000256" key="6">
    <source>
        <dbReference type="ARBA" id="ARBA00022691"/>
    </source>
</evidence>
<dbReference type="InterPro" id="IPR005839">
    <property type="entry name" value="Methylthiotransferase"/>
</dbReference>
<dbReference type="EC" id="2.8.4.3" evidence="10"/>
<dbReference type="SUPFAM" id="SSF102114">
    <property type="entry name" value="Radical SAM enzymes"/>
    <property type="match status" value="1"/>
</dbReference>
<dbReference type="SFLD" id="SFLDS00029">
    <property type="entry name" value="Radical_SAM"/>
    <property type="match status" value="1"/>
</dbReference>
<accession>A0A7U6GDW3</accession>
<dbReference type="PROSITE" id="PS51918">
    <property type="entry name" value="RADICAL_SAM"/>
    <property type="match status" value="1"/>
</dbReference>
<dbReference type="PANTHER" id="PTHR43020:SF2">
    <property type="entry name" value="MITOCHONDRIAL TRNA METHYLTHIOTRANSFERASE CDK5RAP1"/>
    <property type="match status" value="1"/>
</dbReference>
<reference evidence="17 18" key="1">
    <citation type="submission" date="2011-01" db="EMBL/GenBank/DDBJ databases">
        <title>Whole genome sequence of Caldisericum exile AZM16c01.</title>
        <authorList>
            <person name="Narita-Yamada S."/>
            <person name="Kawakoshi A."/>
            <person name="Nakamura S."/>
            <person name="Sasagawa M."/>
            <person name="Fukada J."/>
            <person name="Sekine M."/>
            <person name="Kato Y."/>
            <person name="Fukai R."/>
            <person name="Sasaki K."/>
            <person name="Hanamaki A."/>
            <person name="Narita H."/>
            <person name="Konno Y."/>
            <person name="Mori K."/>
            <person name="Yamazaki S."/>
            <person name="Suzuki K."/>
            <person name="Fujita N."/>
        </authorList>
    </citation>
    <scope>NUCLEOTIDE SEQUENCE [LARGE SCALE GENOMIC DNA]</scope>
    <source>
        <strain evidence="18">DSM 21853 / NBRC 104410 / AZM16c01</strain>
    </source>
</reference>
<dbReference type="InterPro" id="IPR058240">
    <property type="entry name" value="rSAM_sf"/>
</dbReference>
<dbReference type="PANTHER" id="PTHR43020">
    <property type="entry name" value="CDK5 REGULATORY SUBUNIT-ASSOCIATED PROTEIN 1"/>
    <property type="match status" value="1"/>
</dbReference>
<dbReference type="GO" id="GO:0005829">
    <property type="term" value="C:cytosol"/>
    <property type="evidence" value="ECO:0007669"/>
    <property type="project" value="TreeGrafter"/>
</dbReference>
<dbReference type="OrthoDB" id="9805215at2"/>
<dbReference type="PROSITE" id="PS50926">
    <property type="entry name" value="TRAM"/>
    <property type="match status" value="1"/>
</dbReference>
<dbReference type="GO" id="GO:0051539">
    <property type="term" value="F:4 iron, 4 sulfur cluster binding"/>
    <property type="evidence" value="ECO:0007669"/>
    <property type="project" value="UniProtKB-KW"/>
</dbReference>
<evidence type="ECO:0000256" key="3">
    <source>
        <dbReference type="ARBA" id="ARBA00022485"/>
    </source>
</evidence>
<dbReference type="SFLD" id="SFLDF00273">
    <property type="entry name" value="(dimethylallyl)adenosine_tRNA"/>
    <property type="match status" value="1"/>
</dbReference>
<evidence type="ECO:0000256" key="13">
    <source>
        <dbReference type="ARBA" id="ARBA00081141"/>
    </source>
</evidence>
<dbReference type="SFLD" id="SFLDG01061">
    <property type="entry name" value="methylthiotransferase"/>
    <property type="match status" value="1"/>
</dbReference>
<evidence type="ECO:0000259" key="16">
    <source>
        <dbReference type="PROSITE" id="PS51918"/>
    </source>
</evidence>
<keyword evidence="4" id="KW-0963">Cytoplasm</keyword>
<protein>
    <recommendedName>
        <fullName evidence="11">tRNA-2-methylthio-N(6)-dimethylallyladenosine synthase</fullName>
        <ecNumber evidence="10">2.8.4.3</ecNumber>
    </recommendedName>
    <alternativeName>
        <fullName evidence="13">(Dimethylallyl)adenosine tRNA methylthiotransferase MiaB</fullName>
    </alternativeName>
    <alternativeName>
        <fullName evidence="12">tRNA-i(6)A37 methylthiotransferase</fullName>
    </alternativeName>
</protein>
<dbReference type="InterPro" id="IPR006463">
    <property type="entry name" value="MiaB_methiolase"/>
</dbReference>
<dbReference type="GO" id="GO:0046872">
    <property type="term" value="F:metal ion binding"/>
    <property type="evidence" value="ECO:0007669"/>
    <property type="project" value="UniProtKB-KW"/>
</dbReference>
<dbReference type="Pfam" id="PF00919">
    <property type="entry name" value="UPF0004"/>
    <property type="match status" value="1"/>
</dbReference>
<evidence type="ECO:0000256" key="4">
    <source>
        <dbReference type="ARBA" id="ARBA00022490"/>
    </source>
</evidence>
<feature type="domain" description="MTTase N-terminal" evidence="15">
    <location>
        <begin position="2"/>
        <end position="117"/>
    </location>
</feature>
<name>A0A7U6GDW3_CALEA</name>
<evidence type="ECO:0000259" key="15">
    <source>
        <dbReference type="PROSITE" id="PS51449"/>
    </source>
</evidence>
<feature type="domain" description="Radical SAM core" evidence="16">
    <location>
        <begin position="133"/>
        <end position="363"/>
    </location>
</feature>
<keyword evidence="9" id="KW-0411">Iron-sulfur</keyword>
<keyword evidence="7" id="KW-0479">Metal-binding</keyword>
<dbReference type="SFLD" id="SFLDG01082">
    <property type="entry name" value="B12-binding_domain_containing"/>
    <property type="match status" value="1"/>
</dbReference>
<dbReference type="Pfam" id="PF04055">
    <property type="entry name" value="Radical_SAM"/>
    <property type="match status" value="1"/>
</dbReference>
<dbReference type="CDD" id="cd01335">
    <property type="entry name" value="Radical_SAM"/>
    <property type="match status" value="1"/>
</dbReference>
<keyword evidence="3" id="KW-0004">4Fe-4S</keyword>
<dbReference type="AlphaFoldDB" id="A0A7U6GDW3"/>
<dbReference type="Gene3D" id="3.80.30.20">
    <property type="entry name" value="tm_1862 like domain"/>
    <property type="match status" value="1"/>
</dbReference>
<gene>
    <name evidence="17" type="primary">miaB</name>
    <name evidence="17" type="ordered locus">CSE_04860</name>
</gene>
<dbReference type="SMART" id="SM00729">
    <property type="entry name" value="Elp3"/>
    <property type="match status" value="1"/>
</dbReference>
<dbReference type="NCBIfam" id="TIGR01574">
    <property type="entry name" value="miaB-methiolase"/>
    <property type="match status" value="1"/>
</dbReference>
<dbReference type="PROSITE" id="PS51449">
    <property type="entry name" value="MTTASE_N"/>
    <property type="match status" value="1"/>
</dbReference>
<dbReference type="FunFam" id="3.80.30.20:FF:000001">
    <property type="entry name" value="tRNA-2-methylthio-N(6)-dimethylallyladenosine synthase 2"/>
    <property type="match status" value="1"/>
</dbReference>
<evidence type="ECO:0000256" key="11">
    <source>
        <dbReference type="ARBA" id="ARBA00068570"/>
    </source>
</evidence>
<evidence type="ECO:0000256" key="5">
    <source>
        <dbReference type="ARBA" id="ARBA00022679"/>
    </source>
</evidence>
<evidence type="ECO:0000313" key="17">
    <source>
        <dbReference type="EMBL" id="BAL80612.1"/>
    </source>
</evidence>
<keyword evidence="5" id="KW-0808">Transferase</keyword>
<sequence>MRTFAIVNFGCQMNEYESEKFREVFYDFGLSEVSNIEEADIVLFNSCAVREKSEQKLISSVGYARSLYEKFGRPYVIVTGCVASIREKRIKEVARDSLLVLSKGYELIYERVEELRNELSKYLKQSSSERISEGGGVFAYVPVIFGCNSFCTYCIVPATKGREKSRPLEDIIEEVKNLVNSGVKEIVLLGQNINHYGYDFGNKNGFIELLEAVSRVPNLKRLRYLTPHPAYFTKELIKRMRQVEILMPHFHLPVQSGSNKILSLMKREYTQEQYLGIIETIKEEFPEAAITTDIIVGFPQETDRDFLETVELVKTVRFDKSFIAAYSKRPNTPAATMDGQIDTKVKKERLNYLLKVQNEISLEKNKTYIGKTYDVLVENVRENIAFGRIPQDKLVIFDNSSEVRPGDLVNVLITDADFIHLKGKR</sequence>
<dbReference type="FunFam" id="3.40.50.12160:FF:000003">
    <property type="entry name" value="CDK5 regulatory subunit-associated protein 1"/>
    <property type="match status" value="1"/>
</dbReference>
<dbReference type="InterPro" id="IPR007197">
    <property type="entry name" value="rSAM"/>
</dbReference>
<organism evidence="17 18">
    <name type="scientific">Caldisericum exile (strain DSM 21853 / NBRC 104410 / AZM16c01)</name>
    <dbReference type="NCBI Taxonomy" id="511051"/>
    <lineage>
        <taxon>Bacteria</taxon>
        <taxon>Pseudomonadati</taxon>
        <taxon>Caldisericota/Cryosericota group</taxon>
        <taxon>Caldisericota</taxon>
        <taxon>Caldisericia</taxon>
        <taxon>Caldisericales</taxon>
        <taxon>Caldisericaceae</taxon>
        <taxon>Caldisericum</taxon>
    </lineage>
</organism>
<comment type="cofactor">
    <cofactor evidence="1">
        <name>[4Fe-4S] cluster</name>
        <dbReference type="ChEBI" id="CHEBI:49883"/>
    </cofactor>
</comment>
<evidence type="ECO:0000256" key="10">
    <source>
        <dbReference type="ARBA" id="ARBA00033765"/>
    </source>
</evidence>
<dbReference type="InterPro" id="IPR013848">
    <property type="entry name" value="Methylthiotransferase_N"/>
</dbReference>
<dbReference type="EMBL" id="AP012051">
    <property type="protein sequence ID" value="BAL80612.1"/>
    <property type="molecule type" value="Genomic_DNA"/>
</dbReference>
<dbReference type="GO" id="GO:0035597">
    <property type="term" value="F:tRNA-2-methylthio-N(6)-dimethylallyladenosine(37) synthase activity"/>
    <property type="evidence" value="ECO:0007669"/>
    <property type="project" value="UniProtKB-EC"/>
</dbReference>
<evidence type="ECO:0000256" key="12">
    <source>
        <dbReference type="ARBA" id="ARBA00080698"/>
    </source>
</evidence>
<evidence type="ECO:0000256" key="8">
    <source>
        <dbReference type="ARBA" id="ARBA00023004"/>
    </source>
</evidence>
<dbReference type="KEGG" id="cex:CSE_04860"/>
<keyword evidence="6" id="KW-0949">S-adenosyl-L-methionine</keyword>
<comment type="function">
    <text evidence="2">Catalyzes the methylthiolation of N6-(dimethylallyl)adenosine (i(6)A), leading to the formation of 2-methylthio-N6-(dimethylallyl)adenosine (ms(2)i(6)A) at position 37 in tRNAs that read codons beginning with uridine.</text>
</comment>
<dbReference type="Pfam" id="PF01938">
    <property type="entry name" value="TRAM"/>
    <property type="match status" value="1"/>
</dbReference>
<dbReference type="InterPro" id="IPR038135">
    <property type="entry name" value="Methylthiotransferase_N_sf"/>
</dbReference>
<dbReference type="NCBIfam" id="TIGR00089">
    <property type="entry name" value="MiaB/RimO family radical SAM methylthiotransferase"/>
    <property type="match status" value="1"/>
</dbReference>
<dbReference type="InterPro" id="IPR020612">
    <property type="entry name" value="Methylthiotransferase_CS"/>
</dbReference>
<keyword evidence="8" id="KW-0408">Iron</keyword>
<proteinExistence type="predicted"/>
<evidence type="ECO:0000313" key="18">
    <source>
        <dbReference type="Proteomes" id="UP000004793"/>
    </source>
</evidence>
<evidence type="ECO:0000259" key="14">
    <source>
        <dbReference type="PROSITE" id="PS50926"/>
    </source>
</evidence>
<dbReference type="PROSITE" id="PS01278">
    <property type="entry name" value="MTTASE_RADICAL"/>
    <property type="match status" value="1"/>
</dbReference>
<keyword evidence="18" id="KW-1185">Reference proteome</keyword>
<evidence type="ECO:0000256" key="9">
    <source>
        <dbReference type="ARBA" id="ARBA00023014"/>
    </source>
</evidence>
<dbReference type="Gene3D" id="3.40.50.12160">
    <property type="entry name" value="Methylthiotransferase, N-terminal domain"/>
    <property type="match status" value="1"/>
</dbReference>
<dbReference type="InterPro" id="IPR023404">
    <property type="entry name" value="rSAM_horseshoe"/>
</dbReference>
<evidence type="ECO:0000256" key="1">
    <source>
        <dbReference type="ARBA" id="ARBA00001966"/>
    </source>
</evidence>
<evidence type="ECO:0000256" key="2">
    <source>
        <dbReference type="ARBA" id="ARBA00003234"/>
    </source>
</evidence>
<dbReference type="Proteomes" id="UP000004793">
    <property type="component" value="Chromosome"/>
</dbReference>
<dbReference type="InterPro" id="IPR006638">
    <property type="entry name" value="Elp3/MiaA/NifB-like_rSAM"/>
</dbReference>
<dbReference type="InterPro" id="IPR012340">
    <property type="entry name" value="NA-bd_OB-fold"/>
</dbReference>